<dbReference type="Gene3D" id="3.20.20.190">
    <property type="entry name" value="Phosphatidylinositol (PI) phosphodiesterase"/>
    <property type="match status" value="1"/>
</dbReference>
<dbReference type="PANTHER" id="PTHR46211:SF14">
    <property type="entry name" value="GLYCEROPHOSPHODIESTER PHOSPHODIESTERASE"/>
    <property type="match status" value="1"/>
</dbReference>
<protein>
    <submittedName>
        <fullName evidence="2">Glycerophosphoryl diester phosphodiesterase</fullName>
    </submittedName>
</protein>
<dbReference type="AlphaFoldDB" id="A0A127V889"/>
<dbReference type="InterPro" id="IPR030395">
    <property type="entry name" value="GP_PDE_dom"/>
</dbReference>
<dbReference type="InterPro" id="IPR017946">
    <property type="entry name" value="PLC-like_Pdiesterase_TIM-brl"/>
</dbReference>
<gene>
    <name evidence="2" type="ORF">AY601_0525</name>
</gene>
<accession>A0A127V889</accession>
<dbReference type="GO" id="GO:0008081">
    <property type="term" value="F:phosphoric diester hydrolase activity"/>
    <property type="evidence" value="ECO:0007669"/>
    <property type="project" value="InterPro"/>
</dbReference>
<dbReference type="Proteomes" id="UP000071561">
    <property type="component" value="Chromosome"/>
</dbReference>
<dbReference type="KEGG" id="pcm:AY601_0525"/>
<evidence type="ECO:0000313" key="3">
    <source>
        <dbReference type="Proteomes" id="UP000071561"/>
    </source>
</evidence>
<evidence type="ECO:0000259" key="1">
    <source>
        <dbReference type="PROSITE" id="PS51704"/>
    </source>
</evidence>
<organism evidence="2 3">
    <name type="scientific">Pedobacter cryoconitis</name>
    <dbReference type="NCBI Taxonomy" id="188932"/>
    <lineage>
        <taxon>Bacteria</taxon>
        <taxon>Pseudomonadati</taxon>
        <taxon>Bacteroidota</taxon>
        <taxon>Sphingobacteriia</taxon>
        <taxon>Sphingobacteriales</taxon>
        <taxon>Sphingobacteriaceae</taxon>
        <taxon>Pedobacter</taxon>
    </lineage>
</organism>
<dbReference type="EMBL" id="CP014504">
    <property type="protein sequence ID" value="AMP97480.1"/>
    <property type="molecule type" value="Genomic_DNA"/>
</dbReference>
<dbReference type="PROSITE" id="PS51704">
    <property type="entry name" value="GP_PDE"/>
    <property type="match status" value="1"/>
</dbReference>
<feature type="domain" description="GP-PDE" evidence="1">
    <location>
        <begin position="38"/>
        <end position="308"/>
    </location>
</feature>
<proteinExistence type="predicted"/>
<name>A0A127V889_9SPHI</name>
<keyword evidence="3" id="KW-1185">Reference proteome</keyword>
<dbReference type="RefSeq" id="WP_068396011.1">
    <property type="nucleotide sequence ID" value="NZ_CP014504.1"/>
</dbReference>
<dbReference type="OrthoDB" id="384721at2"/>
<dbReference type="PATRIC" id="fig|188932.3.peg.535"/>
<sequence>MRKLKNLKSALFLSVAMGTILVFVSMKTIVPRLKPDVFYTVGHRGTRGLMPENTIQAMKKAIDLGSNTIEFDIHITKDGQVIVYHDFSFNPEYTLLPNGKEFTEGDRKQYTFYQMNYADIRKFIIGEKKYSSFPQQKQVACYTPLLSELIDSVETYTKTNKLPGVNYLIEIKSNPLTDGFEQPVPEIMVDKMMAVINTKEISKRFIIQSFDIRPLKVMHQKYPEIPVGLLTWDRKISMAENLSNMGFSPDFYNPHYGMVTPELIDSCHKKGMLIVPWTVNEIADMQRIKKLKVDGIITDYPNFFSDLLK</sequence>
<dbReference type="SUPFAM" id="SSF51695">
    <property type="entry name" value="PLC-like phosphodiesterases"/>
    <property type="match status" value="1"/>
</dbReference>
<dbReference type="Pfam" id="PF03009">
    <property type="entry name" value="GDPD"/>
    <property type="match status" value="1"/>
</dbReference>
<dbReference type="GO" id="GO:0006629">
    <property type="term" value="P:lipid metabolic process"/>
    <property type="evidence" value="ECO:0007669"/>
    <property type="project" value="InterPro"/>
</dbReference>
<reference evidence="2 3" key="1">
    <citation type="submission" date="2016-03" db="EMBL/GenBank/DDBJ databases">
        <title>Complete genome sequence of Pedobacter cryoconitis PAMC 27485.</title>
        <authorList>
            <person name="Lee J."/>
            <person name="Kim O.-S."/>
        </authorList>
    </citation>
    <scope>NUCLEOTIDE SEQUENCE [LARGE SCALE GENOMIC DNA]</scope>
    <source>
        <strain evidence="2 3">PAMC 27485</strain>
    </source>
</reference>
<evidence type="ECO:0000313" key="2">
    <source>
        <dbReference type="EMBL" id="AMP97480.1"/>
    </source>
</evidence>
<dbReference type="PANTHER" id="PTHR46211">
    <property type="entry name" value="GLYCEROPHOSPHORYL DIESTER PHOSPHODIESTERASE"/>
    <property type="match status" value="1"/>
</dbReference>